<protein>
    <submittedName>
        <fullName evidence="2">Uncharacterized protein</fullName>
    </submittedName>
</protein>
<keyword evidence="1" id="KW-0812">Transmembrane</keyword>
<dbReference type="EMBL" id="JBBKZT010000023">
    <property type="protein sequence ID" value="MEJ8851437.1"/>
    <property type="molecule type" value="Genomic_DNA"/>
</dbReference>
<name>A0ABU8WY67_9BURK</name>
<keyword evidence="1" id="KW-0472">Membrane</keyword>
<feature type="transmembrane region" description="Helical" evidence="1">
    <location>
        <begin position="140"/>
        <end position="158"/>
    </location>
</feature>
<gene>
    <name evidence="2" type="ORF">WKW82_32700</name>
</gene>
<reference evidence="2 3" key="1">
    <citation type="submission" date="2024-03" db="EMBL/GenBank/DDBJ databases">
        <title>Novel species of the genus Variovorax.</title>
        <authorList>
            <person name="Liu Q."/>
            <person name="Xin Y.-H."/>
        </authorList>
    </citation>
    <scope>NUCLEOTIDE SEQUENCE [LARGE SCALE GENOMIC DNA]</scope>
    <source>
        <strain evidence="2 3">KACC 18900</strain>
    </source>
</reference>
<accession>A0ABU8WY67</accession>
<sequence>MIIPAYWAEGRLQQQVNGQQVTVRRFGWSDDSADAAQVHADGRTLAAFERIATGEKLARRERKVAYNGADGMPIREEIVQRAGDAVITRNSYGALCLNTPDVLFLDIDFEAQKLDSGAIEFALGPALVGGLLAGWSANSWIAGVVALLVVFVVALRIGKQRKQGVASAVNPGPEKRAKARIARFMQQHADWHLRIYRTPAGFRLLAMHDVFDPGSAAVSDCFKHLGVDKVYARMCQNQGCFRARLTAKPWRIGIAEHLRPRPGVWPVAVERLPMREAWVARYEAVARDHAACRFLEAVGSDRVHPAAQRVQDVHDEMSGAASGLPIA</sequence>
<proteinExistence type="predicted"/>
<organism evidence="2 3">
    <name type="scientific">Variovorax rhizosphaerae</name>
    <dbReference type="NCBI Taxonomy" id="1836200"/>
    <lineage>
        <taxon>Bacteria</taxon>
        <taxon>Pseudomonadati</taxon>
        <taxon>Pseudomonadota</taxon>
        <taxon>Betaproteobacteria</taxon>
        <taxon>Burkholderiales</taxon>
        <taxon>Comamonadaceae</taxon>
        <taxon>Variovorax</taxon>
    </lineage>
</organism>
<dbReference type="Proteomes" id="UP001385892">
    <property type="component" value="Unassembled WGS sequence"/>
</dbReference>
<evidence type="ECO:0000313" key="2">
    <source>
        <dbReference type="EMBL" id="MEJ8851437.1"/>
    </source>
</evidence>
<keyword evidence="3" id="KW-1185">Reference proteome</keyword>
<comment type="caution">
    <text evidence="2">The sequence shown here is derived from an EMBL/GenBank/DDBJ whole genome shotgun (WGS) entry which is preliminary data.</text>
</comment>
<evidence type="ECO:0000313" key="3">
    <source>
        <dbReference type="Proteomes" id="UP001385892"/>
    </source>
</evidence>
<keyword evidence="1" id="KW-1133">Transmembrane helix</keyword>
<dbReference type="RefSeq" id="WP_340347076.1">
    <property type="nucleotide sequence ID" value="NZ_JBBKZT010000023.1"/>
</dbReference>
<evidence type="ECO:0000256" key="1">
    <source>
        <dbReference type="SAM" id="Phobius"/>
    </source>
</evidence>